<accession>A0A8J4H141</accession>
<dbReference type="EMBL" id="BOVK01000005">
    <property type="protein sequence ID" value="GIQ67497.1"/>
    <property type="molecule type" value="Genomic_DNA"/>
</dbReference>
<evidence type="ECO:0000313" key="2">
    <source>
        <dbReference type="Proteomes" id="UP000677918"/>
    </source>
</evidence>
<dbReference type="Proteomes" id="UP000677918">
    <property type="component" value="Unassembled WGS sequence"/>
</dbReference>
<evidence type="ECO:0000313" key="1">
    <source>
        <dbReference type="EMBL" id="GIQ67497.1"/>
    </source>
</evidence>
<gene>
    <name evidence="1" type="ORF">XYCOK13_03210</name>
</gene>
<name>A0A8J4H141_9BACL</name>
<comment type="caution">
    <text evidence="1">The sequence shown here is derived from an EMBL/GenBank/DDBJ whole genome shotgun (WGS) entry which is preliminary data.</text>
</comment>
<protein>
    <submittedName>
        <fullName evidence="1">Uncharacterized protein</fullName>
    </submittedName>
</protein>
<keyword evidence="2" id="KW-1185">Reference proteome</keyword>
<dbReference type="AlphaFoldDB" id="A0A8J4H141"/>
<proteinExistence type="predicted"/>
<reference evidence="1" key="1">
    <citation type="submission" date="2021-04" db="EMBL/GenBank/DDBJ databases">
        <title>Draft genome sequence of Xylanibacillus composti strain K13.</title>
        <authorList>
            <person name="Uke A."/>
            <person name="Chhe C."/>
            <person name="Baramee S."/>
            <person name="Kosugi A."/>
        </authorList>
    </citation>
    <scope>NUCLEOTIDE SEQUENCE</scope>
    <source>
        <strain evidence="1">K13</strain>
    </source>
</reference>
<organism evidence="1 2">
    <name type="scientific">Xylanibacillus composti</name>
    <dbReference type="NCBI Taxonomy" id="1572762"/>
    <lineage>
        <taxon>Bacteria</taxon>
        <taxon>Bacillati</taxon>
        <taxon>Bacillota</taxon>
        <taxon>Bacilli</taxon>
        <taxon>Bacillales</taxon>
        <taxon>Paenibacillaceae</taxon>
        <taxon>Xylanibacillus</taxon>
    </lineage>
</organism>
<sequence>MLSLVTMLDIADYAAAKERRSHDSGRTAKQEYDAMELETRHAKNASWKDGPRQVVQRQRFPRHGIGMLFIMARLQPLPGMHTCWVSVPIEGTWKTPNLTVHSTSWCKRDWKGWLVCRQVMKQQAL</sequence>